<keyword evidence="2" id="KW-0472">Membrane</keyword>
<dbReference type="AlphaFoldDB" id="A0AAE3YQC1"/>
<feature type="transmembrane region" description="Helical" evidence="2">
    <location>
        <begin position="95"/>
        <end position="113"/>
    </location>
</feature>
<keyword evidence="2" id="KW-1133">Transmembrane helix</keyword>
<dbReference type="RefSeq" id="WP_310370202.1">
    <property type="nucleotide sequence ID" value="NZ_JAVDYB010000001.1"/>
</dbReference>
<organism evidence="3 4">
    <name type="scientific">Catenuloplanes atrovinosus</name>
    <dbReference type="NCBI Taxonomy" id="137266"/>
    <lineage>
        <taxon>Bacteria</taxon>
        <taxon>Bacillati</taxon>
        <taxon>Actinomycetota</taxon>
        <taxon>Actinomycetes</taxon>
        <taxon>Micromonosporales</taxon>
        <taxon>Micromonosporaceae</taxon>
        <taxon>Catenuloplanes</taxon>
    </lineage>
</organism>
<reference evidence="3" key="1">
    <citation type="submission" date="2023-07" db="EMBL/GenBank/DDBJ databases">
        <title>Sequencing the genomes of 1000 actinobacteria strains.</title>
        <authorList>
            <person name="Klenk H.-P."/>
        </authorList>
    </citation>
    <scope>NUCLEOTIDE SEQUENCE</scope>
    <source>
        <strain evidence="3">DSM 44707</strain>
    </source>
</reference>
<evidence type="ECO:0000256" key="2">
    <source>
        <dbReference type="SAM" id="Phobius"/>
    </source>
</evidence>
<sequence length="409" mass="43188">MTRLMSDQKQSSMGIALSIVISIGATVLAAAALYRQSSARGLFSAQYEKLAALATIEESHRAPSGSSSGSLPEACADSNEAAPEESMSEPPRRSWLSTLILGGVAVLLLWFAIPSALNFLDNRAGGSVFWYKGDRLELRVSGGFPLAAAGIQLSMRPNAGSQVLVNLEGLPEGGTAYLLAAGAASERLGLCDPVHGAGVEVIAGEDSLAEVAEEVGDDVLNFWSTVVRIDVAASGGDSIDAGGLVCEFGTADDFWEGRAGSYNLFSPADYATVSDDRRGATPTACASVSIEVKGGQEIRYTYPDRSPFKEGSGDYSEYLHIFPGATLAYYGSGGPQGELAEWNSCSKSAEDRAIAVESRIRTAHVEDMYAAQEADQYLYVAGIAIGVVGNLLVELLRRFADRVSGRRDR</sequence>
<evidence type="ECO:0000313" key="3">
    <source>
        <dbReference type="EMBL" id="MDR7277730.1"/>
    </source>
</evidence>
<dbReference type="EMBL" id="JAVDYB010000001">
    <property type="protein sequence ID" value="MDR7277730.1"/>
    <property type="molecule type" value="Genomic_DNA"/>
</dbReference>
<evidence type="ECO:0000256" key="1">
    <source>
        <dbReference type="SAM" id="MobiDB-lite"/>
    </source>
</evidence>
<accession>A0AAE3YQC1</accession>
<keyword evidence="4" id="KW-1185">Reference proteome</keyword>
<feature type="transmembrane region" description="Helical" evidence="2">
    <location>
        <begin position="377"/>
        <end position="396"/>
    </location>
</feature>
<keyword evidence="2" id="KW-0812">Transmembrane</keyword>
<gene>
    <name evidence="3" type="ORF">J2S41_004508</name>
</gene>
<evidence type="ECO:0000313" key="4">
    <source>
        <dbReference type="Proteomes" id="UP001183643"/>
    </source>
</evidence>
<dbReference type="Proteomes" id="UP001183643">
    <property type="component" value="Unassembled WGS sequence"/>
</dbReference>
<comment type="caution">
    <text evidence="3">The sequence shown here is derived from an EMBL/GenBank/DDBJ whole genome shotgun (WGS) entry which is preliminary data.</text>
</comment>
<protein>
    <submittedName>
        <fullName evidence="3">Uncharacterized protein</fullName>
    </submittedName>
</protein>
<feature type="transmembrane region" description="Helical" evidence="2">
    <location>
        <begin position="12"/>
        <end position="34"/>
    </location>
</feature>
<proteinExistence type="predicted"/>
<name>A0AAE3YQC1_9ACTN</name>
<feature type="region of interest" description="Disordered" evidence="1">
    <location>
        <begin position="61"/>
        <end position="90"/>
    </location>
</feature>